<dbReference type="InterPro" id="IPR036291">
    <property type="entry name" value="NAD(P)-bd_dom_sf"/>
</dbReference>
<dbReference type="InterPro" id="IPR013952">
    <property type="entry name" value="DUF1776_fun"/>
</dbReference>
<dbReference type="PANTHER" id="PTHR43313">
    <property type="entry name" value="SHORT-CHAIN DEHYDROGENASE/REDUCTASE FAMILY 9C"/>
    <property type="match status" value="1"/>
</dbReference>
<feature type="region of interest" description="Disordered" evidence="1">
    <location>
        <begin position="447"/>
        <end position="472"/>
    </location>
</feature>
<accession>A0ABR4ERX1</accession>
<sequence length="492" mass="53592">MSADDQQFLDVLSSIPNHVKQYSSEVADVIDRHVDKIAEQVRETLSCQDWLPDVVRPRGRPPPPPAALSISSSAYERAQDWVSRHKLLTGLVVLTTGVLVYRGYRKGKHSRKTRRARRARNGGRLEVVVVAGDPKLPLTRSLSLDLERRGFIVYIACNTLDDEAMVQNLSRPDVRPLGIDITDPPSAGASIERFAQYLQTPHAAVPGAKQNYLSLRCVILIPSLNYQTSPIATIPPSSFADLFNTHLLYPILTIQAFLPLLTAKLTSSGAEKSPPKVLVFTPSIMSSINPPFHAPEATVCSALSAFTEVLAGELKPLSIPVTHVQLGTFDFSGFTPASLRSQQPSGLLTAPPTETLTWADAARKTYGRNFVNTSTSAISAGRVRGMRGSSLRDLHNAVFDVIDGSNTSGVVRVGLGADLYGFVGRWVPRTFVQWIMGMRKVDELSSWQASHHPSPKMGSESGDGDISSQFGSDSQYINVNQASADAHVWKEG</sequence>
<organism evidence="2 3">
    <name type="scientific">Diaporthe vaccinii</name>
    <dbReference type="NCBI Taxonomy" id="105482"/>
    <lineage>
        <taxon>Eukaryota</taxon>
        <taxon>Fungi</taxon>
        <taxon>Dikarya</taxon>
        <taxon>Ascomycota</taxon>
        <taxon>Pezizomycotina</taxon>
        <taxon>Sordariomycetes</taxon>
        <taxon>Sordariomycetidae</taxon>
        <taxon>Diaporthales</taxon>
        <taxon>Diaporthaceae</taxon>
        <taxon>Diaporthe</taxon>
        <taxon>Diaporthe eres species complex</taxon>
    </lineage>
</organism>
<name>A0ABR4ERX1_9PEZI</name>
<evidence type="ECO:0000256" key="1">
    <source>
        <dbReference type="SAM" id="MobiDB-lite"/>
    </source>
</evidence>
<dbReference type="Pfam" id="PF08643">
    <property type="entry name" value="DUF1776"/>
    <property type="match status" value="1"/>
</dbReference>
<dbReference type="PANTHER" id="PTHR43313:SF1">
    <property type="entry name" value="3BETA-HYDROXYSTEROID DEHYDROGENASE DHS-16"/>
    <property type="match status" value="1"/>
</dbReference>
<dbReference type="EMBL" id="JBAWTH010000032">
    <property type="protein sequence ID" value="KAL2285188.1"/>
    <property type="molecule type" value="Genomic_DNA"/>
</dbReference>
<evidence type="ECO:0000313" key="2">
    <source>
        <dbReference type="EMBL" id="KAL2285188.1"/>
    </source>
</evidence>
<dbReference type="Proteomes" id="UP001600888">
    <property type="component" value="Unassembled WGS sequence"/>
</dbReference>
<comment type="caution">
    <text evidence="2">The sequence shown here is derived from an EMBL/GenBank/DDBJ whole genome shotgun (WGS) entry which is preliminary data.</text>
</comment>
<protein>
    <recommendedName>
        <fullName evidence="4">DUF1776-domain-containing protein</fullName>
    </recommendedName>
</protein>
<keyword evidence="3" id="KW-1185">Reference proteome</keyword>
<gene>
    <name evidence="2" type="ORF">FJTKL_08410</name>
</gene>
<evidence type="ECO:0008006" key="4">
    <source>
        <dbReference type="Google" id="ProtNLM"/>
    </source>
</evidence>
<evidence type="ECO:0000313" key="3">
    <source>
        <dbReference type="Proteomes" id="UP001600888"/>
    </source>
</evidence>
<dbReference type="Gene3D" id="3.40.50.720">
    <property type="entry name" value="NAD(P)-binding Rossmann-like Domain"/>
    <property type="match status" value="1"/>
</dbReference>
<proteinExistence type="predicted"/>
<dbReference type="SUPFAM" id="SSF51735">
    <property type="entry name" value="NAD(P)-binding Rossmann-fold domains"/>
    <property type="match status" value="1"/>
</dbReference>
<reference evidence="2 3" key="1">
    <citation type="submission" date="2024-03" db="EMBL/GenBank/DDBJ databases">
        <title>A high-quality draft genome sequence of Diaporthe vaccinii, a causative agent of upright dieback and viscid rot disease in cranberry plants.</title>
        <authorList>
            <person name="Sarrasin M."/>
            <person name="Lang B.F."/>
            <person name="Burger G."/>
        </authorList>
    </citation>
    <scope>NUCLEOTIDE SEQUENCE [LARGE SCALE GENOMIC DNA]</scope>
    <source>
        <strain evidence="2 3">IS7</strain>
    </source>
</reference>